<reference evidence="2" key="1">
    <citation type="journal article" date="2011" name="BMC Genomics">
        <title>A further insight into the sialome of the tropical bont tick, Amblyomma variegatum.</title>
        <authorList>
            <person name="Ribeiro J.M."/>
            <person name="Anderson J.M."/>
            <person name="Manoukis N.C."/>
            <person name="Meng Z."/>
            <person name="Francishetti I.M."/>
        </authorList>
    </citation>
    <scope>NUCLEOTIDE SEQUENCE</scope>
    <source>
        <strain evidence="2">Amb_var-780</strain>
        <tissue evidence="2">Salivary gland</tissue>
    </source>
</reference>
<evidence type="ECO:0000313" key="2">
    <source>
        <dbReference type="EMBL" id="DAA34277.1"/>
    </source>
</evidence>
<proteinExistence type="evidence at transcript level"/>
<accession>F0J8S4</accession>
<sequence length="120" mass="12862">MLRQMAKPVLCLSSAGAKAGSEAAGPTTNKHQTALAPVPGSNADTLDRPLHYERTPFGSRHTLGVLIPVHQPIATSRGICPRGVLTNRAARTKCPTLAATESWTTRRHGVNRQRACSRTQ</sequence>
<protein>
    <submittedName>
        <fullName evidence="2">Hypothetical secreted protein 780</fullName>
    </submittedName>
</protein>
<feature type="non-terminal residue" evidence="2">
    <location>
        <position position="120"/>
    </location>
</feature>
<dbReference type="EMBL" id="BK007275">
    <property type="protein sequence ID" value="DAA34277.1"/>
    <property type="molecule type" value="mRNA"/>
</dbReference>
<feature type="region of interest" description="Disordered" evidence="1">
    <location>
        <begin position="19"/>
        <end position="48"/>
    </location>
</feature>
<name>F0J8S4_AMBVA</name>
<organism evidence="2">
    <name type="scientific">Amblyomma variegatum</name>
    <name type="common">Tropical bont tick</name>
    <dbReference type="NCBI Taxonomy" id="34610"/>
    <lineage>
        <taxon>Eukaryota</taxon>
        <taxon>Metazoa</taxon>
        <taxon>Ecdysozoa</taxon>
        <taxon>Arthropoda</taxon>
        <taxon>Chelicerata</taxon>
        <taxon>Arachnida</taxon>
        <taxon>Acari</taxon>
        <taxon>Parasitiformes</taxon>
        <taxon>Ixodida</taxon>
        <taxon>Ixodoidea</taxon>
        <taxon>Ixodidae</taxon>
        <taxon>Amblyomminae</taxon>
        <taxon>Amblyomma</taxon>
    </lineage>
</organism>
<evidence type="ECO:0000256" key="1">
    <source>
        <dbReference type="SAM" id="MobiDB-lite"/>
    </source>
</evidence>
<dbReference type="AlphaFoldDB" id="F0J8S4"/>